<feature type="compositionally biased region" description="Low complexity" evidence="1">
    <location>
        <begin position="76"/>
        <end position="99"/>
    </location>
</feature>
<name>A0ABR4MX92_9FUNG</name>
<keyword evidence="3" id="KW-1185">Reference proteome</keyword>
<evidence type="ECO:0000256" key="1">
    <source>
        <dbReference type="SAM" id="MobiDB-lite"/>
    </source>
</evidence>
<feature type="region of interest" description="Disordered" evidence="1">
    <location>
        <begin position="76"/>
        <end position="198"/>
    </location>
</feature>
<organism evidence="2 3">
    <name type="scientific">Polyrhizophydium stewartii</name>
    <dbReference type="NCBI Taxonomy" id="2732419"/>
    <lineage>
        <taxon>Eukaryota</taxon>
        <taxon>Fungi</taxon>
        <taxon>Fungi incertae sedis</taxon>
        <taxon>Chytridiomycota</taxon>
        <taxon>Chytridiomycota incertae sedis</taxon>
        <taxon>Chytridiomycetes</taxon>
        <taxon>Rhizophydiales</taxon>
        <taxon>Rhizophydiales incertae sedis</taxon>
        <taxon>Polyrhizophydium</taxon>
    </lineage>
</organism>
<comment type="caution">
    <text evidence="2">The sequence shown here is derived from an EMBL/GenBank/DDBJ whole genome shotgun (WGS) entry which is preliminary data.</text>
</comment>
<feature type="region of interest" description="Disordered" evidence="1">
    <location>
        <begin position="307"/>
        <end position="331"/>
    </location>
</feature>
<feature type="compositionally biased region" description="Polar residues" evidence="1">
    <location>
        <begin position="170"/>
        <end position="179"/>
    </location>
</feature>
<feature type="compositionally biased region" description="Low complexity" evidence="1">
    <location>
        <begin position="315"/>
        <end position="331"/>
    </location>
</feature>
<evidence type="ECO:0008006" key="4">
    <source>
        <dbReference type="Google" id="ProtNLM"/>
    </source>
</evidence>
<evidence type="ECO:0000313" key="2">
    <source>
        <dbReference type="EMBL" id="KAL2911893.1"/>
    </source>
</evidence>
<feature type="compositionally biased region" description="Acidic residues" evidence="1">
    <location>
        <begin position="115"/>
        <end position="132"/>
    </location>
</feature>
<feature type="compositionally biased region" description="Basic residues" evidence="1">
    <location>
        <begin position="189"/>
        <end position="198"/>
    </location>
</feature>
<evidence type="ECO:0000313" key="3">
    <source>
        <dbReference type="Proteomes" id="UP001527925"/>
    </source>
</evidence>
<gene>
    <name evidence="2" type="ORF">HK105_208613</name>
</gene>
<sequence>MQTGPPTAAGLDGGSPAAAIAAAVIAAAHDLRQDPPASVMLRSAARAPWVKHEADESLCVVPWDEVLAGTWPPELLEPAAAPHSLPGSPGSSASSSSLLDSEEDGIFENASLASDDSEFDPDGESDPSDVAELESSSADGDRRASLASISSPSISRPASAPASVDDNDGGPSQSTSPTAEQERLERRRQANKRFKERKKLRRRLEEIRVLFRALPASDPKHADQRTELGRERNRIRYHLKRLNMTAAIAQQREADRIKVRERKKKAAAEARAAARAEELAAMTPEMLLRRQKRAEYRRAWVQRKKAEAAAKKAQEQAAADAAASAAGSVPL</sequence>
<protein>
    <recommendedName>
        <fullName evidence="4">BHLH domain-containing protein</fullName>
    </recommendedName>
</protein>
<dbReference type="Proteomes" id="UP001527925">
    <property type="component" value="Unassembled WGS sequence"/>
</dbReference>
<accession>A0ABR4MX92</accession>
<proteinExistence type="predicted"/>
<reference evidence="2 3" key="1">
    <citation type="submission" date="2023-09" db="EMBL/GenBank/DDBJ databases">
        <title>Pangenome analysis of Batrachochytrium dendrobatidis and related Chytrids.</title>
        <authorList>
            <person name="Yacoub M.N."/>
            <person name="Stajich J.E."/>
            <person name="James T.Y."/>
        </authorList>
    </citation>
    <scope>NUCLEOTIDE SEQUENCE [LARGE SCALE GENOMIC DNA]</scope>
    <source>
        <strain evidence="2 3">JEL0888</strain>
    </source>
</reference>
<dbReference type="EMBL" id="JADGIZ020000084">
    <property type="protein sequence ID" value="KAL2911893.1"/>
    <property type="molecule type" value="Genomic_DNA"/>
</dbReference>
<feature type="compositionally biased region" description="Low complexity" evidence="1">
    <location>
        <begin position="145"/>
        <end position="163"/>
    </location>
</feature>